<evidence type="ECO:0000256" key="4">
    <source>
        <dbReference type="ARBA" id="ARBA00022840"/>
    </source>
</evidence>
<protein>
    <recommendedName>
        <fullName evidence="8">Kinesin-like protein</fullName>
    </recommendedName>
</protein>
<dbReference type="Gene3D" id="1.10.418.10">
    <property type="entry name" value="Calponin-like domain"/>
    <property type="match status" value="1"/>
</dbReference>
<dbReference type="Pfam" id="PF00225">
    <property type="entry name" value="Kinesin"/>
    <property type="match status" value="1"/>
</dbReference>
<dbReference type="PANTHER" id="PTHR47972:SF4">
    <property type="entry name" value="KINESIN-LIKE PROTEIN KIN-14L"/>
    <property type="match status" value="1"/>
</dbReference>
<dbReference type="SUPFAM" id="SSF52540">
    <property type="entry name" value="P-loop containing nucleoside triphosphate hydrolases"/>
    <property type="match status" value="1"/>
</dbReference>
<feature type="region of interest" description="Disordered" evidence="9">
    <location>
        <begin position="680"/>
        <end position="746"/>
    </location>
</feature>
<keyword evidence="6 7" id="KW-0505">Motor protein</keyword>
<evidence type="ECO:0000256" key="7">
    <source>
        <dbReference type="PROSITE-ProRule" id="PRU00283"/>
    </source>
</evidence>
<dbReference type="SMART" id="SM00033">
    <property type="entry name" value="CH"/>
    <property type="match status" value="1"/>
</dbReference>
<evidence type="ECO:0000256" key="9">
    <source>
        <dbReference type="SAM" id="MobiDB-lite"/>
    </source>
</evidence>
<dbReference type="PRINTS" id="PR00380">
    <property type="entry name" value="KINESINHEAVY"/>
</dbReference>
<feature type="domain" description="Calponin-homology (CH)" evidence="10">
    <location>
        <begin position="24"/>
        <end position="146"/>
    </location>
</feature>
<feature type="domain" description="Kinesin motor" evidence="11">
    <location>
        <begin position="329"/>
        <end position="652"/>
    </location>
</feature>
<evidence type="ECO:0000313" key="13">
    <source>
        <dbReference type="Proteomes" id="UP000663760"/>
    </source>
</evidence>
<keyword evidence="4 7" id="KW-0067">ATP-binding</keyword>
<dbReference type="InterPro" id="IPR027640">
    <property type="entry name" value="Kinesin-like_fam"/>
</dbReference>
<evidence type="ECO:0000256" key="2">
    <source>
        <dbReference type="ARBA" id="ARBA00022701"/>
    </source>
</evidence>
<dbReference type="GO" id="GO:0008017">
    <property type="term" value="F:microtubule binding"/>
    <property type="evidence" value="ECO:0007669"/>
    <property type="project" value="InterPro"/>
</dbReference>
<organism evidence="12 13">
    <name type="scientific">Spirodela intermedia</name>
    <name type="common">Intermediate duckweed</name>
    <dbReference type="NCBI Taxonomy" id="51605"/>
    <lineage>
        <taxon>Eukaryota</taxon>
        <taxon>Viridiplantae</taxon>
        <taxon>Streptophyta</taxon>
        <taxon>Embryophyta</taxon>
        <taxon>Tracheophyta</taxon>
        <taxon>Spermatophyta</taxon>
        <taxon>Magnoliopsida</taxon>
        <taxon>Liliopsida</taxon>
        <taxon>Araceae</taxon>
        <taxon>Lemnoideae</taxon>
        <taxon>Spirodela</taxon>
    </lineage>
</organism>
<evidence type="ECO:0000259" key="10">
    <source>
        <dbReference type="PROSITE" id="PS50021"/>
    </source>
</evidence>
<feature type="region of interest" description="Disordered" evidence="9">
    <location>
        <begin position="865"/>
        <end position="931"/>
    </location>
</feature>
<reference evidence="12" key="1">
    <citation type="submission" date="2020-02" db="EMBL/GenBank/DDBJ databases">
        <authorList>
            <person name="Scholz U."/>
            <person name="Mascher M."/>
            <person name="Fiebig A."/>
        </authorList>
    </citation>
    <scope>NUCLEOTIDE SEQUENCE</scope>
</reference>
<dbReference type="AlphaFoldDB" id="A0A7I8LEM7"/>
<evidence type="ECO:0000256" key="1">
    <source>
        <dbReference type="ARBA" id="ARBA00010899"/>
    </source>
</evidence>
<evidence type="ECO:0000256" key="5">
    <source>
        <dbReference type="ARBA" id="ARBA00023054"/>
    </source>
</evidence>
<dbReference type="InterPro" id="IPR036961">
    <property type="entry name" value="Kinesin_motor_dom_sf"/>
</dbReference>
<dbReference type="InterPro" id="IPR019821">
    <property type="entry name" value="Kinesin_motor_CS"/>
</dbReference>
<keyword evidence="5" id="KW-0175">Coiled coil</keyword>
<dbReference type="FunFam" id="1.10.418.10:FF:000073">
    <property type="entry name" value="Kinesin-like protein KIN-14L"/>
    <property type="match status" value="1"/>
</dbReference>
<dbReference type="GO" id="GO:0005524">
    <property type="term" value="F:ATP binding"/>
    <property type="evidence" value="ECO:0007669"/>
    <property type="project" value="UniProtKB-UniRule"/>
</dbReference>
<feature type="compositionally biased region" description="Basic and acidic residues" evidence="9">
    <location>
        <begin position="680"/>
        <end position="690"/>
    </location>
</feature>
<dbReference type="Pfam" id="PF00307">
    <property type="entry name" value="CH"/>
    <property type="match status" value="1"/>
</dbReference>
<dbReference type="Proteomes" id="UP000663760">
    <property type="component" value="Chromosome 14"/>
</dbReference>
<accession>A0A7I8LEM7</accession>
<dbReference type="GO" id="GO:0005874">
    <property type="term" value="C:microtubule"/>
    <property type="evidence" value="ECO:0007669"/>
    <property type="project" value="UniProtKB-KW"/>
</dbReference>
<dbReference type="GO" id="GO:0003777">
    <property type="term" value="F:microtubule motor activity"/>
    <property type="evidence" value="ECO:0007669"/>
    <property type="project" value="InterPro"/>
</dbReference>
<dbReference type="InterPro" id="IPR036872">
    <property type="entry name" value="CH_dom_sf"/>
</dbReference>
<feature type="region of interest" description="Disordered" evidence="9">
    <location>
        <begin position="784"/>
        <end position="803"/>
    </location>
</feature>
<evidence type="ECO:0000256" key="6">
    <source>
        <dbReference type="ARBA" id="ARBA00023175"/>
    </source>
</evidence>
<gene>
    <name evidence="12" type="ORF">SI8410_14018804</name>
</gene>
<sequence length="931" mass="102710">MEDPCGIVPFRDNRVASRKAEEAGLRRYRAAGWLESMVGPLEIPPQPSEAEFVSRLRNGLVLCNLINKIQPGAVPRVINNHSHRLTLEAQPPPAYQYFENIRNFLVAVGELKLPAFEASDLERDTLESGSTSKIVDCILSLKSFHEWKMYSGGNGSCKFPKSPVVLNSSGKFFSHVTSSRSELCGRLGMPTGSKNQETNNEALLIKTLCERVFSSKENIDQNILSSLLSGVSVLPKCLFIQLLHCSWCLGNVNCNHGQILEAQEKELGGMKVLLSKMRTDVLSFHSQLQSDLTQLGSQVQGLSVSALGYSRAMKENRSLYNMLQDLKGSIRVYCRIRPGFDSEVESSIEFTGDDGSLRIADPSKPKDPQKIFQFNKVFPGTATQEEVYRDTQPLIRSVMDGYNVCIFAYGQTGSGKTHTMFGRSDACGADLGINYRALNDLFEISCSRSDAIKYEVRVQMVEIYNDQVRDLLGDDSSSTIEIRSCSGNGGLSLPDAALHAVKYPEDVRRLMRLGESNRVLCSTAINQRSSRSHSVLTVHVHGEEISGGAIYGRLHLVDLAGSERVDKSEVTGERLKEAQHINRSLSCLGDVMAALGQKNSHVPYRNCKLTQLLQDSLGGQAKTLMFAHVSPEADSYEETISTLRFAQRVSRVELGSATRNRESNEVRKLREQVEDLKKAMAAGRRGDVQRSEATTPPCAGQMSSGNRQAADETPNLASKSLTKQTPLRSRRLSLEGGVSHGRNPLPQARVSELTFLLQIRSSIPGPPSEEGQRPLPEEVCFSSQSRIPRLENGSRSTLQARTPEFSRNMAAETLEADGGLSWGQPRSRVKDVGSRGSQIRKSLQTFGRLINGDNRRSPRSIAFDRHLLRRNHHQNPPEKPSPVSRRQSLVSLPTPGARASRRSSLGGNPVPAETTSRRQSVGRCLCHPPDS</sequence>
<dbReference type="PROSITE" id="PS50021">
    <property type="entry name" value="CH"/>
    <property type="match status" value="1"/>
</dbReference>
<comment type="similarity">
    <text evidence="1">Belongs to the TRAFAC class myosin-kinesin ATPase superfamily. Kinesin family. KIN-14 subfamily.</text>
</comment>
<feature type="region of interest" description="Disordered" evidence="9">
    <location>
        <begin position="816"/>
        <end position="839"/>
    </location>
</feature>
<dbReference type="EMBL" id="LR746277">
    <property type="protein sequence ID" value="CAA7408126.1"/>
    <property type="molecule type" value="Genomic_DNA"/>
</dbReference>
<dbReference type="PROSITE" id="PS50067">
    <property type="entry name" value="KINESIN_MOTOR_2"/>
    <property type="match status" value="1"/>
</dbReference>
<dbReference type="PROSITE" id="PS00411">
    <property type="entry name" value="KINESIN_MOTOR_1"/>
    <property type="match status" value="1"/>
</dbReference>
<name>A0A7I8LEM7_SPIIN</name>
<dbReference type="GO" id="GO:0007018">
    <property type="term" value="P:microtubule-based movement"/>
    <property type="evidence" value="ECO:0007669"/>
    <property type="project" value="InterPro"/>
</dbReference>
<evidence type="ECO:0000256" key="8">
    <source>
        <dbReference type="RuleBase" id="RU000394"/>
    </source>
</evidence>
<dbReference type="PANTHER" id="PTHR47972">
    <property type="entry name" value="KINESIN-LIKE PROTEIN KLP-3"/>
    <property type="match status" value="1"/>
</dbReference>
<keyword evidence="13" id="KW-1185">Reference proteome</keyword>
<dbReference type="SMART" id="SM00129">
    <property type="entry name" value="KISc"/>
    <property type="match status" value="1"/>
</dbReference>
<dbReference type="Gene3D" id="3.40.850.10">
    <property type="entry name" value="Kinesin motor domain"/>
    <property type="match status" value="1"/>
</dbReference>
<proteinExistence type="inferred from homology"/>
<keyword evidence="2 8" id="KW-0493">Microtubule</keyword>
<dbReference type="InterPro" id="IPR027417">
    <property type="entry name" value="P-loop_NTPase"/>
</dbReference>
<evidence type="ECO:0000313" key="12">
    <source>
        <dbReference type="EMBL" id="CAA7408126.1"/>
    </source>
</evidence>
<dbReference type="SUPFAM" id="SSF47576">
    <property type="entry name" value="Calponin-homology domain, CH-domain"/>
    <property type="match status" value="1"/>
</dbReference>
<dbReference type="InterPro" id="IPR001715">
    <property type="entry name" value="CH_dom"/>
</dbReference>
<dbReference type="FunFam" id="3.40.850.10:FF:000044">
    <property type="entry name" value="p-loop containing nucleoside triphosphate hydrolases superfamily protein"/>
    <property type="match status" value="1"/>
</dbReference>
<keyword evidence="3 7" id="KW-0547">Nucleotide-binding</keyword>
<evidence type="ECO:0000259" key="11">
    <source>
        <dbReference type="PROSITE" id="PS50067"/>
    </source>
</evidence>
<dbReference type="InterPro" id="IPR001752">
    <property type="entry name" value="Kinesin_motor_dom"/>
</dbReference>
<feature type="binding site" evidence="7">
    <location>
        <begin position="410"/>
        <end position="417"/>
    </location>
    <ligand>
        <name>ATP</name>
        <dbReference type="ChEBI" id="CHEBI:30616"/>
    </ligand>
</feature>
<feature type="compositionally biased region" description="Polar residues" evidence="9">
    <location>
        <begin position="715"/>
        <end position="727"/>
    </location>
</feature>
<evidence type="ECO:0000256" key="3">
    <source>
        <dbReference type="ARBA" id="ARBA00022741"/>
    </source>
</evidence>
<dbReference type="OrthoDB" id="3176171at2759"/>
<dbReference type="CDD" id="cd21203">
    <property type="entry name" value="CH_AtKIN14-like"/>
    <property type="match status" value="1"/>
</dbReference>